<evidence type="ECO:0000313" key="11">
    <source>
        <dbReference type="Proteomes" id="UP001258181"/>
    </source>
</evidence>
<feature type="domain" description="DEAD-box RNA helicase Q" evidence="9">
    <location>
        <begin position="3"/>
        <end position="31"/>
    </location>
</feature>
<evidence type="ECO:0000313" key="10">
    <source>
        <dbReference type="EMBL" id="MDR7072771.1"/>
    </source>
</evidence>
<evidence type="ECO:0000256" key="2">
    <source>
        <dbReference type="ARBA" id="ARBA00022801"/>
    </source>
</evidence>
<accession>A0ABU1U029</accession>
<dbReference type="InterPro" id="IPR011545">
    <property type="entry name" value="DEAD/DEAH_box_helicase_dom"/>
</dbReference>
<dbReference type="PROSITE" id="PS51194">
    <property type="entry name" value="HELICASE_CTER"/>
    <property type="match status" value="1"/>
</dbReference>
<feature type="compositionally biased region" description="Basic residues" evidence="6">
    <location>
        <begin position="416"/>
        <end position="426"/>
    </location>
</feature>
<organism evidence="10 11">
    <name type="scientific">Fictibacillus barbaricus</name>
    <dbReference type="NCBI Taxonomy" id="182136"/>
    <lineage>
        <taxon>Bacteria</taxon>
        <taxon>Bacillati</taxon>
        <taxon>Bacillota</taxon>
        <taxon>Bacilli</taxon>
        <taxon>Bacillales</taxon>
        <taxon>Fictibacillaceae</taxon>
        <taxon>Fictibacillus</taxon>
    </lineage>
</organism>
<reference evidence="10 11" key="1">
    <citation type="submission" date="2023-07" db="EMBL/GenBank/DDBJ databases">
        <title>Sorghum-associated microbial communities from plants grown in Nebraska, USA.</title>
        <authorList>
            <person name="Schachtman D."/>
        </authorList>
    </citation>
    <scope>NUCLEOTIDE SEQUENCE [LARGE SCALE GENOMIC DNA]</scope>
    <source>
        <strain evidence="10 11">BE211</strain>
    </source>
</reference>
<evidence type="ECO:0000259" key="9">
    <source>
        <dbReference type="PROSITE" id="PS51195"/>
    </source>
</evidence>
<dbReference type="PROSITE" id="PS51195">
    <property type="entry name" value="Q_MOTIF"/>
    <property type="match status" value="1"/>
</dbReference>
<keyword evidence="4" id="KW-0067">ATP-binding</keyword>
<dbReference type="InterPro" id="IPR027417">
    <property type="entry name" value="P-loop_NTPase"/>
</dbReference>
<sequence>MKTPFERLKINESLQDALMNIGFKKPTDIQERVVPGIINGQDMIGQSQTGSGKTFAFLLPLMHRIDNKKDEVQAVITAPTRELAQQIYNEFLKISEQMPEEEQIRAKAIVGGTDRKRMAEKLKSVPQLVIGTPGRINDLVKAQELVVYTANMLVVDEADQMLDMGFIEDVDHIASRMANELQMMVFSATVPEKLQPFLKKYMKNPKHVHVEPQHVTAKDIKHVLLETKHKDKLTMLLKTAKDFNPFFAIIFANTKKTVDEIADAMASEGLSVERLHGDIPPRTRKNIMKRVQKAEFQFLVATDLAARGIDIKGVSHIINYEFPKDLDFYIHRAGRTGRAGMSGICASLFEPTDQHAVQKLKERKISFQFEQYKNGEWIAVKQREKASAKPQDSVYVPKPKKVKPGYKKKLDEQKKKLMKKNRRNQK</sequence>
<feature type="compositionally biased region" description="Basic residues" evidence="6">
    <location>
        <begin position="398"/>
        <end position="407"/>
    </location>
</feature>
<keyword evidence="2 10" id="KW-0378">Hydrolase</keyword>
<dbReference type="EC" id="3.6.4.13" evidence="10"/>
<dbReference type="SMART" id="SM00490">
    <property type="entry name" value="HELICc"/>
    <property type="match status" value="1"/>
</dbReference>
<dbReference type="SMART" id="SM00487">
    <property type="entry name" value="DEXDc"/>
    <property type="match status" value="1"/>
</dbReference>
<evidence type="ECO:0000256" key="1">
    <source>
        <dbReference type="ARBA" id="ARBA00022741"/>
    </source>
</evidence>
<evidence type="ECO:0000256" key="3">
    <source>
        <dbReference type="ARBA" id="ARBA00022806"/>
    </source>
</evidence>
<dbReference type="Gene3D" id="3.40.50.300">
    <property type="entry name" value="P-loop containing nucleotide triphosphate hydrolases"/>
    <property type="match status" value="2"/>
</dbReference>
<evidence type="ECO:0000256" key="5">
    <source>
        <dbReference type="PROSITE-ProRule" id="PRU00552"/>
    </source>
</evidence>
<dbReference type="CDD" id="cd18787">
    <property type="entry name" value="SF2_C_DEAD"/>
    <property type="match status" value="1"/>
</dbReference>
<gene>
    <name evidence="10" type="ORF">J2X07_001748</name>
</gene>
<dbReference type="SUPFAM" id="SSF52540">
    <property type="entry name" value="P-loop containing nucleoside triphosphate hydrolases"/>
    <property type="match status" value="1"/>
</dbReference>
<feature type="short sequence motif" description="Q motif" evidence="5">
    <location>
        <begin position="3"/>
        <end position="31"/>
    </location>
</feature>
<feature type="domain" description="Helicase ATP-binding" evidence="7">
    <location>
        <begin position="34"/>
        <end position="208"/>
    </location>
</feature>
<feature type="domain" description="Helicase C-terminal" evidence="8">
    <location>
        <begin position="232"/>
        <end position="386"/>
    </location>
</feature>
<proteinExistence type="predicted"/>
<keyword evidence="3 10" id="KW-0347">Helicase</keyword>
<dbReference type="PROSITE" id="PS51192">
    <property type="entry name" value="HELICASE_ATP_BIND_1"/>
    <property type="match status" value="1"/>
</dbReference>
<dbReference type="Proteomes" id="UP001258181">
    <property type="component" value="Unassembled WGS sequence"/>
</dbReference>
<dbReference type="InterPro" id="IPR014001">
    <property type="entry name" value="Helicase_ATP-bd"/>
</dbReference>
<dbReference type="InterPro" id="IPR001650">
    <property type="entry name" value="Helicase_C-like"/>
</dbReference>
<name>A0ABU1U029_9BACL</name>
<dbReference type="InterPro" id="IPR050547">
    <property type="entry name" value="DEAD_box_RNA_helicases"/>
</dbReference>
<evidence type="ECO:0000259" key="8">
    <source>
        <dbReference type="PROSITE" id="PS51194"/>
    </source>
</evidence>
<dbReference type="Pfam" id="PF00270">
    <property type="entry name" value="DEAD"/>
    <property type="match status" value="1"/>
</dbReference>
<dbReference type="RefSeq" id="WP_310258057.1">
    <property type="nucleotide sequence ID" value="NZ_JAVDWA010000002.1"/>
</dbReference>
<dbReference type="InterPro" id="IPR044742">
    <property type="entry name" value="DEAD/DEAH_RhlB"/>
</dbReference>
<keyword evidence="1" id="KW-0547">Nucleotide-binding</keyword>
<keyword evidence="11" id="KW-1185">Reference proteome</keyword>
<dbReference type="GO" id="GO:0016787">
    <property type="term" value="F:hydrolase activity"/>
    <property type="evidence" value="ECO:0007669"/>
    <property type="project" value="UniProtKB-KW"/>
</dbReference>
<dbReference type="Pfam" id="PF00271">
    <property type="entry name" value="Helicase_C"/>
    <property type="match status" value="1"/>
</dbReference>
<dbReference type="CDD" id="cd00268">
    <property type="entry name" value="DEADc"/>
    <property type="match status" value="1"/>
</dbReference>
<dbReference type="InterPro" id="IPR014014">
    <property type="entry name" value="RNA_helicase_DEAD_Q_motif"/>
</dbReference>
<dbReference type="EMBL" id="JAVDWA010000002">
    <property type="protein sequence ID" value="MDR7072771.1"/>
    <property type="molecule type" value="Genomic_DNA"/>
</dbReference>
<evidence type="ECO:0000256" key="4">
    <source>
        <dbReference type="ARBA" id="ARBA00022840"/>
    </source>
</evidence>
<protein>
    <submittedName>
        <fullName evidence="10">ATP-dependent RNA helicase CshB</fullName>
        <ecNumber evidence="10">3.6.4.13</ecNumber>
    </submittedName>
</protein>
<comment type="caution">
    <text evidence="10">The sequence shown here is derived from an EMBL/GenBank/DDBJ whole genome shotgun (WGS) entry which is preliminary data.</text>
</comment>
<dbReference type="PANTHER" id="PTHR47963:SF1">
    <property type="entry name" value="DEAD-BOX ATP-DEPENDENT RNA HELICASE CSHB"/>
    <property type="match status" value="1"/>
</dbReference>
<dbReference type="GO" id="GO:0003724">
    <property type="term" value="F:RNA helicase activity"/>
    <property type="evidence" value="ECO:0007669"/>
    <property type="project" value="UniProtKB-EC"/>
</dbReference>
<feature type="region of interest" description="Disordered" evidence="6">
    <location>
        <begin position="383"/>
        <end position="426"/>
    </location>
</feature>
<evidence type="ECO:0000259" key="7">
    <source>
        <dbReference type="PROSITE" id="PS51192"/>
    </source>
</evidence>
<dbReference type="PANTHER" id="PTHR47963">
    <property type="entry name" value="DEAD-BOX ATP-DEPENDENT RNA HELICASE 47, MITOCHONDRIAL"/>
    <property type="match status" value="1"/>
</dbReference>
<evidence type="ECO:0000256" key="6">
    <source>
        <dbReference type="SAM" id="MobiDB-lite"/>
    </source>
</evidence>